<accession>A0A8W7P391</accession>
<feature type="transmembrane region" description="Helical" evidence="1">
    <location>
        <begin position="71"/>
        <end position="88"/>
    </location>
</feature>
<evidence type="ECO:0008006" key="3">
    <source>
        <dbReference type="Google" id="ProtNLM"/>
    </source>
</evidence>
<dbReference type="EnsemblMetazoa" id="ACOM024272-RA">
    <property type="protein sequence ID" value="ACOM024272-PA.1"/>
    <property type="gene ID" value="ACOM024272"/>
</dbReference>
<evidence type="ECO:0000313" key="2">
    <source>
        <dbReference type="EnsemblMetazoa" id="ACOM024272-PA.1"/>
    </source>
</evidence>
<dbReference type="PANTHER" id="PTHR32089">
    <property type="entry name" value="METHYL-ACCEPTING CHEMOTAXIS PROTEIN MCPB"/>
    <property type="match status" value="1"/>
</dbReference>
<feature type="transmembrane region" description="Helical" evidence="1">
    <location>
        <begin position="147"/>
        <end position="171"/>
    </location>
</feature>
<keyword evidence="1" id="KW-1133">Transmembrane helix</keyword>
<organism evidence="2">
    <name type="scientific">Anopheles coluzzii</name>
    <name type="common">African malaria mosquito</name>
    <dbReference type="NCBI Taxonomy" id="1518534"/>
    <lineage>
        <taxon>Eukaryota</taxon>
        <taxon>Metazoa</taxon>
        <taxon>Ecdysozoa</taxon>
        <taxon>Arthropoda</taxon>
        <taxon>Hexapoda</taxon>
        <taxon>Insecta</taxon>
        <taxon>Pterygota</taxon>
        <taxon>Neoptera</taxon>
        <taxon>Endopterygota</taxon>
        <taxon>Diptera</taxon>
        <taxon>Nematocera</taxon>
        <taxon>Culicoidea</taxon>
        <taxon>Culicidae</taxon>
        <taxon>Anophelinae</taxon>
        <taxon>Anopheles</taxon>
    </lineage>
</organism>
<proteinExistence type="predicted"/>
<feature type="transmembrane region" description="Helical" evidence="1">
    <location>
        <begin position="94"/>
        <end position="110"/>
    </location>
</feature>
<name>A0A8W7P391_ANOCL</name>
<keyword evidence="1" id="KW-0472">Membrane</keyword>
<evidence type="ECO:0000256" key="1">
    <source>
        <dbReference type="SAM" id="Phobius"/>
    </source>
</evidence>
<protein>
    <recommendedName>
        <fullName evidence="3">Methyl-accepting transducer domain-containing protein</fullName>
    </recommendedName>
</protein>
<reference evidence="2" key="1">
    <citation type="submission" date="2022-08" db="UniProtKB">
        <authorList>
            <consortium name="EnsemblMetazoa"/>
        </authorList>
    </citation>
    <scope>IDENTIFICATION</scope>
</reference>
<feature type="transmembrane region" description="Helical" evidence="1">
    <location>
        <begin position="46"/>
        <end position="64"/>
    </location>
</feature>
<sequence length="339" mass="37386">MSEAVWGVSRMDEVRALADRVMLWTLAGLLLVCSCLAPWYDSWAELALIGLPALLLPLALYRLCPAGDTRVRFAVAISLMLFAALMIHQSRGMLEFHFSVFCFLAFLLFYRDWRCIVLAALFIAVHHISFYFLQLNRLPVFAYPGAVSFWIVLLHAAFVIVETVILSLFAVRMQRETLEAATVAEAAESIGQGNLQAPHTLSAQQLPLLHKVDEMRRSLVSMLSAIAGKVLTIDQASTTLSEQAMQLQQHASDQRQTVQQIDAAMRQVNAAIGTLGEEAGTASRLTGGTMALAEESRQVIAATLQEISTISVEVQGTSERIEHLSAATDQVAHIVWRYS</sequence>
<feature type="transmembrane region" description="Helical" evidence="1">
    <location>
        <begin position="21"/>
        <end position="40"/>
    </location>
</feature>
<dbReference type="SUPFAM" id="SSF58104">
    <property type="entry name" value="Methyl-accepting chemotaxis protein (MCP) signaling domain"/>
    <property type="match status" value="1"/>
</dbReference>
<dbReference type="PANTHER" id="PTHR32089:SF112">
    <property type="entry name" value="LYSOZYME-LIKE PROTEIN-RELATED"/>
    <property type="match status" value="1"/>
</dbReference>
<keyword evidence="1" id="KW-0812">Transmembrane</keyword>
<dbReference type="Proteomes" id="UP000075882">
    <property type="component" value="Unassembled WGS sequence"/>
</dbReference>
<feature type="transmembrane region" description="Helical" evidence="1">
    <location>
        <begin position="117"/>
        <end position="135"/>
    </location>
</feature>
<dbReference type="AlphaFoldDB" id="A0A8W7P391"/>
<dbReference type="Gene3D" id="1.10.287.950">
    <property type="entry name" value="Methyl-accepting chemotaxis protein"/>
    <property type="match status" value="1"/>
</dbReference>